<dbReference type="Proteomes" id="UP000199488">
    <property type="component" value="Unassembled WGS sequence"/>
</dbReference>
<organism evidence="1 2">
    <name type="scientific">Marinococcus luteus</name>
    <dbReference type="NCBI Taxonomy" id="1122204"/>
    <lineage>
        <taxon>Bacteria</taxon>
        <taxon>Bacillati</taxon>
        <taxon>Bacillota</taxon>
        <taxon>Bacilli</taxon>
        <taxon>Bacillales</taxon>
        <taxon>Bacillaceae</taxon>
        <taxon>Marinococcus</taxon>
    </lineage>
</organism>
<reference evidence="1 2" key="1">
    <citation type="submission" date="2016-10" db="EMBL/GenBank/DDBJ databases">
        <authorList>
            <person name="de Groot N.N."/>
        </authorList>
    </citation>
    <scope>NUCLEOTIDE SEQUENCE [LARGE SCALE GENOMIC DNA]</scope>
    <source>
        <strain evidence="1 2">DSM 23126</strain>
    </source>
</reference>
<evidence type="ECO:0000313" key="2">
    <source>
        <dbReference type="Proteomes" id="UP000199488"/>
    </source>
</evidence>
<keyword evidence="2" id="KW-1185">Reference proteome</keyword>
<dbReference type="Gene3D" id="1.10.1220.10">
    <property type="entry name" value="Met repressor-like"/>
    <property type="match status" value="1"/>
</dbReference>
<dbReference type="GO" id="GO:0006355">
    <property type="term" value="P:regulation of DNA-templated transcription"/>
    <property type="evidence" value="ECO:0007669"/>
    <property type="project" value="InterPro"/>
</dbReference>
<sequence>MSQLQQIALELPEELYTEIEHLSQSEKDSFFHQVLKDQIEKQKSTDMQEQLKNGYAEMAALNAEICAEFEHAETESTQTTERRLNEQD</sequence>
<name>A0A1H2R7D4_9BACI</name>
<gene>
    <name evidence="1" type="ORF">SAMN05421781_0632</name>
</gene>
<evidence type="ECO:0000313" key="1">
    <source>
        <dbReference type="EMBL" id="SDW15383.1"/>
    </source>
</evidence>
<proteinExistence type="predicted"/>
<protein>
    <submittedName>
        <fullName evidence="1">CopG family transcriptional regulator / antitoxin EndoAI</fullName>
    </submittedName>
</protein>
<dbReference type="EMBL" id="FNNC01000001">
    <property type="protein sequence ID" value="SDW15383.1"/>
    <property type="molecule type" value="Genomic_DNA"/>
</dbReference>
<accession>A0A1H2R7D4</accession>
<dbReference type="AlphaFoldDB" id="A0A1H2R7D4"/>
<dbReference type="OrthoDB" id="1634058at2"/>
<dbReference type="RefSeq" id="WP_091611026.1">
    <property type="nucleotide sequence ID" value="NZ_FNNC01000001.1"/>
</dbReference>
<dbReference type="InterPro" id="IPR013321">
    <property type="entry name" value="Arc_rbn_hlx_hlx"/>
</dbReference>